<comment type="caution">
    <text evidence="1">The sequence shown here is derived from an EMBL/GenBank/DDBJ whole genome shotgun (WGS) entry which is preliminary data.</text>
</comment>
<accession>A0ACB7CFV5</accession>
<dbReference type="EMBL" id="JABTEG010000002">
    <property type="protein sequence ID" value="KAG4305965.1"/>
    <property type="molecule type" value="Genomic_DNA"/>
</dbReference>
<name>A0ACB7CFV5_9ASCO</name>
<evidence type="ECO:0000313" key="1">
    <source>
        <dbReference type="EMBL" id="KAG4305965.1"/>
    </source>
</evidence>
<reference evidence="1 2" key="1">
    <citation type="journal article" date="2021" name="Commun. Biol.">
        <title>Genomic insights into the host specific adaptation of the Pneumocystis genus.</title>
        <authorList>
            <person name="Cisse O.H."/>
            <person name="Ma L."/>
            <person name="Dekker J.P."/>
            <person name="Khil P.P."/>
            <person name="Youn J.-H."/>
            <person name="Brenchley J.M."/>
            <person name="Blair R."/>
            <person name="Pahar B."/>
            <person name="Chabe M."/>
            <person name="Van Rompay K.K.A."/>
            <person name="Keesler R."/>
            <person name="Sukura A."/>
            <person name="Hirsch V."/>
            <person name="Kutty G."/>
            <person name="Liu Y."/>
            <person name="Peng L."/>
            <person name="Chen J."/>
            <person name="Song J."/>
            <person name="Weissenbacher-Lang C."/>
            <person name="Xu J."/>
            <person name="Upham N.S."/>
            <person name="Stajich J.E."/>
            <person name="Cuomo C.A."/>
            <person name="Cushion M.T."/>
            <person name="Kovacs J.A."/>
        </authorList>
    </citation>
    <scope>NUCLEOTIDE SEQUENCE [LARGE SCALE GENOMIC DNA]</scope>
    <source>
        <strain evidence="1 2">RABM</strain>
    </source>
</reference>
<protein>
    <submittedName>
        <fullName evidence="1">Uncharacterized protein</fullName>
    </submittedName>
</protein>
<proteinExistence type="predicted"/>
<keyword evidence="2" id="KW-1185">Reference proteome</keyword>
<sequence>MVSFLLNLIYFFFFSVQKIGTNNLLALEPGNPAKSAKARGEYLRVHFKNTREAAQAIKGLKLQRALQYLNNVIEHKEAVPFRRYCGGIGRTAQGKPFGVTLARWPKKSAEFLIALLKNAESNADFKGLDTDSLVIKHIQVNKAPKQRQRAYRAHGRINPYMNSPCHVEVILVEEDETVKKADDSKAIQRSR</sequence>
<gene>
    <name evidence="1" type="ORF">PORY_000875</name>
</gene>
<dbReference type="Proteomes" id="UP000768646">
    <property type="component" value="Unassembled WGS sequence"/>
</dbReference>
<organism evidence="1 2">
    <name type="scientific">Pneumocystis oryctolagi</name>
    <dbReference type="NCBI Taxonomy" id="42067"/>
    <lineage>
        <taxon>Eukaryota</taxon>
        <taxon>Fungi</taxon>
        <taxon>Dikarya</taxon>
        <taxon>Ascomycota</taxon>
        <taxon>Taphrinomycotina</taxon>
        <taxon>Pneumocystomycetes</taxon>
        <taxon>Pneumocystaceae</taxon>
        <taxon>Pneumocystis</taxon>
    </lineage>
</organism>
<evidence type="ECO:0000313" key="2">
    <source>
        <dbReference type="Proteomes" id="UP000768646"/>
    </source>
</evidence>